<gene>
    <name evidence="1" type="ORF">LY89DRAFT_88335</name>
</gene>
<reference evidence="1 2" key="1">
    <citation type="submission" date="2015-10" db="EMBL/GenBank/DDBJ databases">
        <title>Full genome of DAOMC 229536 Phialocephala scopiformis, a fungal endophyte of spruce producing the potent anti-insectan compound rugulosin.</title>
        <authorList>
            <consortium name="DOE Joint Genome Institute"/>
            <person name="Walker A.K."/>
            <person name="Frasz S.L."/>
            <person name="Seifert K.A."/>
            <person name="Miller J.D."/>
            <person name="Mondo S.J."/>
            <person name="Labutti K."/>
            <person name="Lipzen A."/>
            <person name="Dockter R."/>
            <person name="Kennedy M."/>
            <person name="Grigoriev I.V."/>
            <person name="Spatafora J.W."/>
        </authorList>
    </citation>
    <scope>NUCLEOTIDE SEQUENCE [LARGE SCALE GENOMIC DNA]</scope>
    <source>
        <strain evidence="1 2">CBS 120377</strain>
    </source>
</reference>
<proteinExistence type="predicted"/>
<keyword evidence="2" id="KW-1185">Reference proteome</keyword>
<dbReference type="InParanoid" id="A0A194X8X3"/>
<protein>
    <submittedName>
        <fullName evidence="1">Uncharacterized protein</fullName>
    </submittedName>
</protein>
<dbReference type="AlphaFoldDB" id="A0A194X8X3"/>
<dbReference type="GeneID" id="28833211"/>
<dbReference type="RefSeq" id="XP_018070976.1">
    <property type="nucleotide sequence ID" value="XM_018223485.1"/>
</dbReference>
<dbReference type="Proteomes" id="UP000070700">
    <property type="component" value="Unassembled WGS sequence"/>
</dbReference>
<name>A0A194X8X3_MOLSC</name>
<dbReference type="EMBL" id="KQ947416">
    <property type="protein sequence ID" value="KUJ16621.1"/>
    <property type="molecule type" value="Genomic_DNA"/>
</dbReference>
<sequence>MLLHSPLSCSSPPVSVCPLGLSIPTTMSILTLPSSHISASFPIPIPTPRVAMRTSKLTTHSGMLQTNATATATVTPSLIHAHHTRALVTMIHRRRPTSTSSSRQPVDSG</sequence>
<organism evidence="1 2">
    <name type="scientific">Mollisia scopiformis</name>
    <name type="common">Conifer needle endophyte fungus</name>
    <name type="synonym">Phialocephala scopiformis</name>
    <dbReference type="NCBI Taxonomy" id="149040"/>
    <lineage>
        <taxon>Eukaryota</taxon>
        <taxon>Fungi</taxon>
        <taxon>Dikarya</taxon>
        <taxon>Ascomycota</taxon>
        <taxon>Pezizomycotina</taxon>
        <taxon>Leotiomycetes</taxon>
        <taxon>Helotiales</taxon>
        <taxon>Mollisiaceae</taxon>
        <taxon>Mollisia</taxon>
    </lineage>
</organism>
<evidence type="ECO:0000313" key="1">
    <source>
        <dbReference type="EMBL" id="KUJ16621.1"/>
    </source>
</evidence>
<accession>A0A194X8X3</accession>
<evidence type="ECO:0000313" key="2">
    <source>
        <dbReference type="Proteomes" id="UP000070700"/>
    </source>
</evidence>
<dbReference type="KEGG" id="psco:LY89DRAFT_88335"/>